<proteinExistence type="inferred from homology"/>
<evidence type="ECO:0000256" key="2">
    <source>
        <dbReference type="ARBA" id="ARBA00002368"/>
    </source>
</evidence>
<comment type="similarity">
    <text evidence="3">Belongs to the metallo-dependent hydrolases superfamily. DHOase family. Class I DHOase subfamily.</text>
</comment>
<dbReference type="InterPro" id="IPR032466">
    <property type="entry name" value="Metal_Hydrolase"/>
</dbReference>
<organism evidence="7 8">
    <name type="scientific">Halobacteriovorax vibrionivorans</name>
    <dbReference type="NCBI Taxonomy" id="2152716"/>
    <lineage>
        <taxon>Bacteria</taxon>
        <taxon>Pseudomonadati</taxon>
        <taxon>Bdellovibrionota</taxon>
        <taxon>Bacteriovoracia</taxon>
        <taxon>Bacteriovoracales</taxon>
        <taxon>Halobacteriovoraceae</taxon>
        <taxon>Halobacteriovorax</taxon>
    </lineage>
</organism>
<dbReference type="InterPro" id="IPR050138">
    <property type="entry name" value="DHOase/Allantoinase_Hydrolase"/>
</dbReference>
<dbReference type="CDD" id="cd01318">
    <property type="entry name" value="DHOase_IIb"/>
    <property type="match status" value="1"/>
</dbReference>
<evidence type="ECO:0000256" key="1">
    <source>
        <dbReference type="ARBA" id="ARBA00001947"/>
    </source>
</evidence>
<evidence type="ECO:0000256" key="4">
    <source>
        <dbReference type="ARBA" id="ARBA00022723"/>
    </source>
</evidence>
<reference evidence="8" key="1">
    <citation type="journal article" date="2019" name="Int. J. Syst. Evol. Microbiol.">
        <title>Halobacteriovorax valvorus sp. nov., a novel prokaryotic predator isolated from coastal seawater of China.</title>
        <authorList>
            <person name="Chen M.-X."/>
        </authorList>
    </citation>
    <scope>NUCLEOTIDE SEQUENCE [LARGE SCALE GENOMIC DNA]</scope>
    <source>
        <strain evidence="8">BL9</strain>
    </source>
</reference>
<dbReference type="SUPFAM" id="SSF51556">
    <property type="entry name" value="Metallo-dependent hydrolases"/>
    <property type="match status" value="1"/>
</dbReference>
<evidence type="ECO:0000313" key="7">
    <source>
        <dbReference type="EMBL" id="RZF22407.1"/>
    </source>
</evidence>
<dbReference type="RefSeq" id="WP_114705352.1">
    <property type="nucleotide sequence ID" value="NZ_QDKL01000001.1"/>
</dbReference>
<dbReference type="Gene3D" id="2.30.40.10">
    <property type="entry name" value="Urease, subunit C, domain 1"/>
    <property type="match status" value="1"/>
</dbReference>
<dbReference type="GO" id="GO:0004151">
    <property type="term" value="F:dihydroorotase activity"/>
    <property type="evidence" value="ECO:0007669"/>
    <property type="project" value="UniProtKB-EC"/>
</dbReference>
<dbReference type="PANTHER" id="PTHR43668">
    <property type="entry name" value="ALLANTOINASE"/>
    <property type="match status" value="1"/>
</dbReference>
<comment type="cofactor">
    <cofactor evidence="1">
        <name>Zn(2+)</name>
        <dbReference type="ChEBI" id="CHEBI:29105"/>
    </cofactor>
</comment>
<name>A0ABY0IIG7_9BACT</name>
<keyword evidence="8" id="KW-1185">Reference proteome</keyword>
<evidence type="ECO:0000313" key="8">
    <source>
        <dbReference type="Proteomes" id="UP000443582"/>
    </source>
</evidence>
<evidence type="ECO:0000256" key="5">
    <source>
        <dbReference type="ARBA" id="ARBA00022801"/>
    </source>
</evidence>
<dbReference type="InterPro" id="IPR002195">
    <property type="entry name" value="Dihydroorotase_CS"/>
</dbReference>
<dbReference type="Pfam" id="PF01979">
    <property type="entry name" value="Amidohydro_1"/>
    <property type="match status" value="1"/>
</dbReference>
<gene>
    <name evidence="7" type="ORF">DAY19_01150</name>
</gene>
<dbReference type="SUPFAM" id="SSF51338">
    <property type="entry name" value="Composite domain of metallo-dependent hydrolases"/>
    <property type="match status" value="1"/>
</dbReference>
<comment type="caution">
    <text evidence="7">The sequence shown here is derived from an EMBL/GenBank/DDBJ whole genome shotgun (WGS) entry which is preliminary data.</text>
</comment>
<dbReference type="NCBIfam" id="TIGR00857">
    <property type="entry name" value="pyrC_multi"/>
    <property type="match status" value="1"/>
</dbReference>
<comment type="function">
    <text evidence="2">Catalyzes the reversible cyclization of carbamoyl aspartate to dihydroorotate.</text>
</comment>
<dbReference type="NCBIfam" id="NF006559">
    <property type="entry name" value="PRK09060.1"/>
    <property type="match status" value="1"/>
</dbReference>
<keyword evidence="5 7" id="KW-0378">Hydrolase</keyword>
<keyword evidence="4" id="KW-0479">Metal-binding</keyword>
<accession>A0ABY0IIG7</accession>
<evidence type="ECO:0000256" key="3">
    <source>
        <dbReference type="ARBA" id="ARBA00010286"/>
    </source>
</evidence>
<evidence type="ECO:0000259" key="6">
    <source>
        <dbReference type="Pfam" id="PF01979"/>
    </source>
</evidence>
<dbReference type="Proteomes" id="UP000443582">
    <property type="component" value="Unassembled WGS sequence"/>
</dbReference>
<dbReference type="PANTHER" id="PTHR43668:SF4">
    <property type="entry name" value="ALLANTOINASE"/>
    <property type="match status" value="1"/>
</dbReference>
<feature type="domain" description="Amidohydrolase-related" evidence="6">
    <location>
        <begin position="55"/>
        <end position="422"/>
    </location>
</feature>
<dbReference type="EMBL" id="QDKL01000001">
    <property type="protein sequence ID" value="RZF22407.1"/>
    <property type="molecule type" value="Genomic_DNA"/>
</dbReference>
<dbReference type="EC" id="3.5.2.3" evidence="7"/>
<dbReference type="PROSITE" id="PS00483">
    <property type="entry name" value="DIHYDROOROTASE_2"/>
    <property type="match status" value="1"/>
</dbReference>
<dbReference type="InterPro" id="IPR011059">
    <property type="entry name" value="Metal-dep_hydrolase_composite"/>
</dbReference>
<sequence length="441" mass="48809">MEFDLIIKNGTLHSSQKSWQEDIGIKDAKIVKLAKFSDEELSKADKVIDAQGLDILPGLIDSQVHFREPGLTHKEDIVHGSKAAVLGGICTFFEMPNTKPATTTVEATQVKVDIARETSYANFGFFIGASGKNLDELIKSQDMVGCSGVKIFLGSSTGDLLLYDTDKLVEIFKTLDCHISVHSESEERLHANVAIRDNANGDVHAHYKWRDAQTALESTKMIIEVAKKAGRKVHILHLTTKDEIEFLKDQKEHCTIEVTPQHLTLFAPDIYDKIGTLAQMNPPIRTKDHTDGLWEGLKNGVIDVFGSDHAPHTLEEKDQPYPKSPSGMPGVQTMLPVMLTHVQAGRLKLEDIITYLAENPAKLFKLNKGFIKEGMDGDLTILDMKKKFTIKNEDQASKVGWTPFDGMEVQGTPTYTIVSGQVAMDHGKAIKVQAQPIVRGK</sequence>
<dbReference type="InterPro" id="IPR006680">
    <property type="entry name" value="Amidohydro-rel"/>
</dbReference>
<dbReference type="Gene3D" id="3.20.20.140">
    <property type="entry name" value="Metal-dependent hydrolases"/>
    <property type="match status" value="1"/>
</dbReference>
<protein>
    <submittedName>
        <fullName evidence="7">Dihydroorotase</fullName>
        <ecNumber evidence="7">3.5.2.3</ecNumber>
    </submittedName>
</protein>